<dbReference type="UniPathway" id="UPA00251">
    <property type="reaction ID" value="UER00316"/>
</dbReference>
<keyword evidence="5 8" id="KW-0560">Oxidoreductase</keyword>
<evidence type="ECO:0000256" key="8">
    <source>
        <dbReference type="HAMAP-Rule" id="MF_00087"/>
    </source>
</evidence>
<comment type="similarity">
    <text evidence="2 8 13">Belongs to the glutamyl-tRNA reductase family.</text>
</comment>
<dbReference type="NCBIfam" id="NF000750">
    <property type="entry name" value="PRK00045.3-4"/>
    <property type="match status" value="1"/>
</dbReference>
<dbReference type="SUPFAM" id="SSF69075">
    <property type="entry name" value="Glutamyl tRNA-reductase dimerization domain"/>
    <property type="match status" value="1"/>
</dbReference>
<dbReference type="PROSITE" id="PS00747">
    <property type="entry name" value="GLUTR"/>
    <property type="match status" value="1"/>
</dbReference>
<evidence type="ECO:0000256" key="10">
    <source>
        <dbReference type="PIRSR" id="PIRSR000445-2"/>
    </source>
</evidence>
<evidence type="ECO:0000256" key="12">
    <source>
        <dbReference type="PIRSR" id="PIRSR000445-4"/>
    </source>
</evidence>
<dbReference type="HAMAP" id="MF_00087">
    <property type="entry name" value="Glu_tRNA_reductase"/>
    <property type="match status" value="1"/>
</dbReference>
<dbReference type="GO" id="GO:0050661">
    <property type="term" value="F:NADP binding"/>
    <property type="evidence" value="ECO:0007669"/>
    <property type="project" value="InterPro"/>
</dbReference>
<dbReference type="GO" id="GO:0019353">
    <property type="term" value="P:protoporphyrinogen IX biosynthetic process from glutamate"/>
    <property type="evidence" value="ECO:0007669"/>
    <property type="project" value="TreeGrafter"/>
</dbReference>
<evidence type="ECO:0000256" key="13">
    <source>
        <dbReference type="RuleBase" id="RU000584"/>
    </source>
</evidence>
<dbReference type="Pfam" id="PF00745">
    <property type="entry name" value="GlutR_dimer"/>
    <property type="match status" value="1"/>
</dbReference>
<feature type="binding site" evidence="8 10">
    <location>
        <begin position="115"/>
        <end position="117"/>
    </location>
    <ligand>
        <name>substrate</name>
    </ligand>
</feature>
<dbReference type="OrthoDB" id="110209at2"/>
<gene>
    <name evidence="8" type="primary">hemA</name>
    <name evidence="18" type="ORF">GMA10_01925</name>
</gene>
<evidence type="ECO:0000256" key="14">
    <source>
        <dbReference type="SAM" id="MobiDB-lite"/>
    </source>
</evidence>
<dbReference type="RefSeq" id="WP_129314091.1">
    <property type="nucleotide sequence ID" value="NZ_NOIQ01000001.1"/>
</dbReference>
<dbReference type="EMBL" id="WOGT01000001">
    <property type="protein sequence ID" value="MUN53997.1"/>
    <property type="molecule type" value="Genomic_DNA"/>
</dbReference>
<feature type="domain" description="Glutamyl-tRNA reductase N-terminal" evidence="17">
    <location>
        <begin position="9"/>
        <end position="157"/>
    </location>
</feature>
<dbReference type="InterPro" id="IPR036343">
    <property type="entry name" value="GluRdtase_N_sf"/>
</dbReference>
<feature type="binding site" evidence="8 11">
    <location>
        <begin position="191"/>
        <end position="196"/>
    </location>
    <ligand>
        <name>NADP(+)</name>
        <dbReference type="ChEBI" id="CHEBI:58349"/>
    </ligand>
</feature>
<feature type="binding site" evidence="8 10">
    <location>
        <begin position="46"/>
        <end position="49"/>
    </location>
    <ligand>
        <name>substrate</name>
    </ligand>
</feature>
<comment type="subunit">
    <text evidence="8">Homodimer.</text>
</comment>
<evidence type="ECO:0000256" key="2">
    <source>
        <dbReference type="ARBA" id="ARBA00005916"/>
    </source>
</evidence>
<dbReference type="Pfam" id="PF05201">
    <property type="entry name" value="GlutR_N"/>
    <property type="match status" value="1"/>
</dbReference>
<dbReference type="InterPro" id="IPR036453">
    <property type="entry name" value="GluRdtase_dimer_dom_sf"/>
</dbReference>
<proteinExistence type="inferred from homology"/>
<evidence type="ECO:0000256" key="4">
    <source>
        <dbReference type="ARBA" id="ARBA00022857"/>
    </source>
</evidence>
<dbReference type="PIRSF" id="PIRSF000445">
    <property type="entry name" value="4pyrrol_synth_GluRdtase"/>
    <property type="match status" value="1"/>
</dbReference>
<organism evidence="18 19">
    <name type="scientific">Rothia koreensis</name>
    <dbReference type="NCBI Taxonomy" id="592378"/>
    <lineage>
        <taxon>Bacteria</taxon>
        <taxon>Bacillati</taxon>
        <taxon>Actinomycetota</taxon>
        <taxon>Actinomycetes</taxon>
        <taxon>Micrococcales</taxon>
        <taxon>Micrococcaceae</taxon>
        <taxon>Rothia</taxon>
    </lineage>
</organism>
<comment type="catalytic activity">
    <reaction evidence="7 8 13">
        <text>(S)-4-amino-5-oxopentanoate + tRNA(Glu) + NADP(+) = L-glutamyl-tRNA(Glu) + NADPH + H(+)</text>
        <dbReference type="Rhea" id="RHEA:12344"/>
        <dbReference type="Rhea" id="RHEA-COMP:9663"/>
        <dbReference type="Rhea" id="RHEA-COMP:9680"/>
        <dbReference type="ChEBI" id="CHEBI:15378"/>
        <dbReference type="ChEBI" id="CHEBI:57501"/>
        <dbReference type="ChEBI" id="CHEBI:57783"/>
        <dbReference type="ChEBI" id="CHEBI:58349"/>
        <dbReference type="ChEBI" id="CHEBI:78442"/>
        <dbReference type="ChEBI" id="CHEBI:78520"/>
        <dbReference type="EC" id="1.2.1.70"/>
    </reaction>
</comment>
<dbReference type="Proteomes" id="UP000462152">
    <property type="component" value="Unassembled WGS sequence"/>
</dbReference>
<comment type="function">
    <text evidence="8">Catalyzes the NADPH-dependent reduction of glutamyl-tRNA(Glu) to glutamate 1-semialdehyde (GSA).</text>
</comment>
<evidence type="ECO:0000256" key="6">
    <source>
        <dbReference type="ARBA" id="ARBA00023244"/>
    </source>
</evidence>
<evidence type="ECO:0000256" key="1">
    <source>
        <dbReference type="ARBA" id="ARBA00005059"/>
    </source>
</evidence>
<dbReference type="SUPFAM" id="SSF69742">
    <property type="entry name" value="Glutamyl tRNA-reductase catalytic, N-terminal domain"/>
    <property type="match status" value="1"/>
</dbReference>
<feature type="binding site" evidence="8 10">
    <location>
        <position position="110"/>
    </location>
    <ligand>
        <name>substrate</name>
    </ligand>
</feature>
<accession>A0A7K1LFM1</accession>
<feature type="active site" description="Nucleophile" evidence="8 9">
    <location>
        <position position="47"/>
    </location>
</feature>
<evidence type="ECO:0000256" key="5">
    <source>
        <dbReference type="ARBA" id="ARBA00023002"/>
    </source>
</evidence>
<evidence type="ECO:0000256" key="11">
    <source>
        <dbReference type="PIRSR" id="PIRSR000445-3"/>
    </source>
</evidence>
<evidence type="ECO:0000256" key="3">
    <source>
        <dbReference type="ARBA" id="ARBA00012970"/>
    </source>
</evidence>
<comment type="pathway">
    <text evidence="1 8 13">Porphyrin-containing compound metabolism; protoporphyrin-IX biosynthesis; 5-aminolevulinate from L-glutamyl-tRNA(Glu): step 1/2.</text>
</comment>
<feature type="domain" description="Tetrapyrrole biosynthesis glutamyl-tRNA reductase dimerisation" evidence="15">
    <location>
        <begin position="311"/>
        <end position="406"/>
    </location>
</feature>
<dbReference type="EC" id="1.2.1.70" evidence="3 8"/>
<comment type="domain">
    <text evidence="8">Possesses an unusual extended V-shaped dimeric structure with each monomer consisting of three distinct domains arranged along a curved 'spinal' alpha-helix. The N-terminal catalytic domain specifically recognizes the glutamate moiety of the substrate. The second domain is the NADPH-binding domain, and the third C-terminal domain is responsible for dimerization.</text>
</comment>
<name>A0A7K1LFM1_9MICC</name>
<dbReference type="SUPFAM" id="SSF51735">
    <property type="entry name" value="NAD(P)-binding Rossmann-fold domains"/>
    <property type="match status" value="1"/>
</dbReference>
<feature type="region of interest" description="Disordered" evidence="14">
    <location>
        <begin position="409"/>
        <end position="436"/>
    </location>
</feature>
<keyword evidence="6 8" id="KW-0627">Porphyrin biosynthesis</keyword>
<keyword evidence="19" id="KW-1185">Reference proteome</keyword>
<dbReference type="AlphaFoldDB" id="A0A7K1LFM1"/>
<dbReference type="Gene3D" id="3.30.460.30">
    <property type="entry name" value="Glutamyl-tRNA reductase, N-terminal domain"/>
    <property type="match status" value="1"/>
</dbReference>
<evidence type="ECO:0000313" key="19">
    <source>
        <dbReference type="Proteomes" id="UP000462152"/>
    </source>
</evidence>
<keyword evidence="4 8" id="KW-0521">NADP</keyword>
<feature type="domain" description="Quinate/shikimate 5-dehydrogenase/glutamyl-tRNA reductase" evidence="16">
    <location>
        <begin position="173"/>
        <end position="295"/>
    </location>
</feature>
<dbReference type="InterPro" id="IPR036291">
    <property type="entry name" value="NAD(P)-bd_dom_sf"/>
</dbReference>
<dbReference type="InterPro" id="IPR000343">
    <property type="entry name" value="4pyrrol_synth_GluRdtase"/>
</dbReference>
<feature type="binding site" evidence="8 10">
    <location>
        <position position="121"/>
    </location>
    <ligand>
        <name>substrate</name>
    </ligand>
</feature>
<sequence length="436" mass="46506">MVLFSLVSSHKNVDLNTVATLTTGVGALGPALVNEGPLKGLVTLSTCNRLELYGEALATDGDVDRAVDAMVATISDAADLDESFVRGSFEILRDEDAASHLFTVVTGLESAVVGEREITGQVRRALMNAREEGTASGELIRLFEAAARTARTVGTETALGERGRSIVSVALDLAEEVATTPWKEAHTLVFGTGAYAGATMAALSARGCHNVWVYSASGRAEEFTAKRGGTPVTDAELTQAMTASDVIIGCSGGSTPFSSETFPEGNHIVVDMALTRDFDPSIADLDGVELITLESVRLAAPEEANESVSAARAIVEKATREFRAHRNQQNVDDAIVALRRHTMAVLDTEMDKVRHQYGCGAQADQLEFAMRRMMHSLLHTPMVKARKLAAEGREQEFMDAIEALYDITVPEPAAEDSPEADTTPAGHDVAEQQKAS</sequence>
<comment type="miscellaneous">
    <text evidence="8">During catalysis, the active site Cys acts as a nucleophile attacking the alpha-carbonyl group of tRNA-bound glutamate with the formation of a thioester intermediate between enzyme and glutamate, and the concomitant release of tRNA(Glu). The thioester intermediate is finally reduced by direct hydride transfer from NADPH, to form the product GSA.</text>
</comment>
<dbReference type="InterPro" id="IPR015895">
    <property type="entry name" value="4pyrrol_synth_GluRdtase_N"/>
</dbReference>
<dbReference type="Pfam" id="PF01488">
    <property type="entry name" value="Shikimate_DH"/>
    <property type="match status" value="1"/>
</dbReference>
<evidence type="ECO:0000259" key="15">
    <source>
        <dbReference type="Pfam" id="PF00745"/>
    </source>
</evidence>
<comment type="caution">
    <text evidence="18">The sequence shown here is derived from an EMBL/GenBank/DDBJ whole genome shotgun (WGS) entry which is preliminary data.</text>
</comment>
<dbReference type="GO" id="GO:0008883">
    <property type="term" value="F:glutamyl-tRNA reductase activity"/>
    <property type="evidence" value="ECO:0007669"/>
    <property type="project" value="UniProtKB-UniRule"/>
</dbReference>
<evidence type="ECO:0000313" key="18">
    <source>
        <dbReference type="EMBL" id="MUN53997.1"/>
    </source>
</evidence>
<reference evidence="18 19" key="1">
    <citation type="submission" date="2019-12" db="EMBL/GenBank/DDBJ databases">
        <authorList>
            <person name="Li J."/>
            <person name="Shi Y."/>
            <person name="Xu G."/>
            <person name="Xiao D."/>
            <person name="Ran X."/>
        </authorList>
    </citation>
    <scope>NUCLEOTIDE SEQUENCE [LARGE SCALE GENOMIC DNA]</scope>
    <source>
        <strain evidence="18 19">JCM 15915</strain>
    </source>
</reference>
<evidence type="ECO:0000259" key="17">
    <source>
        <dbReference type="Pfam" id="PF05201"/>
    </source>
</evidence>
<evidence type="ECO:0000256" key="7">
    <source>
        <dbReference type="ARBA" id="ARBA00047464"/>
    </source>
</evidence>
<protein>
    <recommendedName>
        <fullName evidence="3 8">Glutamyl-tRNA reductase</fullName>
        <shortName evidence="8">GluTR</shortName>
        <ecNumber evidence="3 8">1.2.1.70</ecNumber>
    </recommendedName>
</protein>
<dbReference type="InterPro" id="IPR015896">
    <property type="entry name" value="4pyrrol_synth_GluRdtase_dimer"/>
</dbReference>
<dbReference type="PANTHER" id="PTHR43013:SF1">
    <property type="entry name" value="GLUTAMYL-TRNA REDUCTASE"/>
    <property type="match status" value="1"/>
</dbReference>
<evidence type="ECO:0000256" key="9">
    <source>
        <dbReference type="PIRSR" id="PIRSR000445-1"/>
    </source>
</evidence>
<dbReference type="Gene3D" id="3.40.50.720">
    <property type="entry name" value="NAD(P)-binding Rossmann-like Domain"/>
    <property type="match status" value="1"/>
</dbReference>
<feature type="site" description="Important for activity" evidence="8 12">
    <location>
        <position position="100"/>
    </location>
</feature>
<dbReference type="NCBIfam" id="TIGR01035">
    <property type="entry name" value="hemA"/>
    <property type="match status" value="1"/>
</dbReference>
<dbReference type="InterPro" id="IPR006151">
    <property type="entry name" value="Shikm_DH/Glu-tRNA_Rdtase"/>
</dbReference>
<evidence type="ECO:0000259" key="16">
    <source>
        <dbReference type="Pfam" id="PF01488"/>
    </source>
</evidence>
<dbReference type="PANTHER" id="PTHR43013">
    <property type="entry name" value="GLUTAMYL-TRNA REDUCTASE"/>
    <property type="match status" value="1"/>
</dbReference>
<dbReference type="InterPro" id="IPR018214">
    <property type="entry name" value="GluRdtase_CS"/>
</dbReference>